<sequence length="237" mass="25569">MQERVKTSFIPKASLKSERARTPSKSPMGLLNLISVILLILAIVGGVGAFLFQQFVTQSIVSKKASLEKARAAFEPATIKELSRLNARLLIGQNLLDGHVSFSNLFNEIEVLTLENVRFREFTLEETSPGNMKVSMDGTASSFNALAGQADAFGKSRILQESVFADFNVDAFGAVVFTYTATVNLDELKYTPSSSSAPAPEPIETTPPAEQGGEASSVDTQPEPTQPEPTQPEETTP</sequence>
<evidence type="ECO:0000256" key="1">
    <source>
        <dbReference type="SAM" id="MobiDB-lite"/>
    </source>
</evidence>
<protein>
    <recommendedName>
        <fullName evidence="5">PilN domain-containing protein</fullName>
    </recommendedName>
</protein>
<feature type="compositionally biased region" description="Low complexity" evidence="1">
    <location>
        <begin position="192"/>
        <end position="210"/>
    </location>
</feature>
<dbReference type="AlphaFoldDB" id="A0A2H0UHP5"/>
<name>A0A2H0UHP5_9BACT</name>
<accession>A0A2H0UHP5</accession>
<evidence type="ECO:0000313" key="3">
    <source>
        <dbReference type="EMBL" id="PIR85196.1"/>
    </source>
</evidence>
<organism evidence="3 4">
    <name type="scientific">Candidatus Kaiserbacteria bacterium CG10_big_fil_rev_8_21_14_0_10_45_20</name>
    <dbReference type="NCBI Taxonomy" id="1974607"/>
    <lineage>
        <taxon>Bacteria</taxon>
        <taxon>Candidatus Kaiseribacteriota</taxon>
    </lineage>
</organism>
<feature type="region of interest" description="Disordered" evidence="1">
    <location>
        <begin position="190"/>
        <end position="237"/>
    </location>
</feature>
<keyword evidence="2" id="KW-1133">Transmembrane helix</keyword>
<keyword evidence="2" id="KW-0812">Transmembrane</keyword>
<evidence type="ECO:0000313" key="4">
    <source>
        <dbReference type="Proteomes" id="UP000229315"/>
    </source>
</evidence>
<comment type="caution">
    <text evidence="3">The sequence shown here is derived from an EMBL/GenBank/DDBJ whole genome shotgun (WGS) entry which is preliminary data.</text>
</comment>
<dbReference type="Proteomes" id="UP000229315">
    <property type="component" value="Unassembled WGS sequence"/>
</dbReference>
<dbReference type="EMBL" id="PFBH01000014">
    <property type="protein sequence ID" value="PIR85196.1"/>
    <property type="molecule type" value="Genomic_DNA"/>
</dbReference>
<keyword evidence="2" id="KW-0472">Membrane</keyword>
<evidence type="ECO:0008006" key="5">
    <source>
        <dbReference type="Google" id="ProtNLM"/>
    </source>
</evidence>
<proteinExistence type="predicted"/>
<feature type="transmembrane region" description="Helical" evidence="2">
    <location>
        <begin position="29"/>
        <end position="52"/>
    </location>
</feature>
<reference evidence="4" key="1">
    <citation type="submission" date="2017-09" db="EMBL/GenBank/DDBJ databases">
        <title>Depth-based differentiation of microbial function through sediment-hosted aquifers and enrichment of novel symbionts in the deep terrestrial subsurface.</title>
        <authorList>
            <person name="Probst A.J."/>
            <person name="Ladd B."/>
            <person name="Jarett J.K."/>
            <person name="Geller-Mcgrath D.E."/>
            <person name="Sieber C.M.K."/>
            <person name="Emerson J.B."/>
            <person name="Anantharaman K."/>
            <person name="Thomas B.C."/>
            <person name="Malmstrom R."/>
            <person name="Stieglmeier M."/>
            <person name="Klingl A."/>
            <person name="Woyke T."/>
            <person name="Ryan C.M."/>
            <person name="Banfield J.F."/>
        </authorList>
    </citation>
    <scope>NUCLEOTIDE SEQUENCE [LARGE SCALE GENOMIC DNA]</scope>
</reference>
<evidence type="ECO:0000256" key="2">
    <source>
        <dbReference type="SAM" id="Phobius"/>
    </source>
</evidence>
<gene>
    <name evidence="3" type="ORF">COU15_02200</name>
</gene>